<dbReference type="EMBL" id="CP013107">
    <property type="protein sequence ID" value="APG91120.1"/>
    <property type="molecule type" value="Genomic_DNA"/>
</dbReference>
<dbReference type="RefSeq" id="WP_268801733.1">
    <property type="nucleotide sequence ID" value="NZ_CP013107.1"/>
</dbReference>
<dbReference type="STRING" id="194963.SAMCFNEI73_Ch1830"/>
<protein>
    <submittedName>
        <fullName evidence="2">Uncharacterized protein</fullName>
    </submittedName>
</protein>
<proteinExistence type="predicted"/>
<keyword evidence="1" id="KW-0472">Membrane</keyword>
<name>A0A1L3LLZ1_9HYPH</name>
<gene>
    <name evidence="2" type="ORF">SAMCFNEI73_Ch1830</name>
</gene>
<keyword evidence="1" id="KW-1133">Transmembrane helix</keyword>
<feature type="transmembrane region" description="Helical" evidence="1">
    <location>
        <begin position="6"/>
        <end position="27"/>
    </location>
</feature>
<dbReference type="KEGG" id="same:SAMCFNEI73_Ch1830"/>
<evidence type="ECO:0000256" key="1">
    <source>
        <dbReference type="SAM" id="Phobius"/>
    </source>
</evidence>
<dbReference type="AlphaFoldDB" id="A0A1L3LLZ1"/>
<keyword evidence="3" id="KW-1185">Reference proteome</keyword>
<evidence type="ECO:0000313" key="3">
    <source>
        <dbReference type="Proteomes" id="UP000182306"/>
    </source>
</evidence>
<sequence>MSSSLSVTIATTGATIWLLLLLMPFLSRFIAHEFRRRGYTAKD</sequence>
<evidence type="ECO:0000313" key="2">
    <source>
        <dbReference type="EMBL" id="APG91120.1"/>
    </source>
</evidence>
<reference evidence="2 3" key="1">
    <citation type="submission" date="2015-10" db="EMBL/GenBank/DDBJ databases">
        <title>Genomic differences between typical nodule nitrogen-fixing rhizobial strains and those coming from bean seeds.</title>
        <authorList>
            <person name="Peralta H."/>
            <person name="Aguilar-Vera A."/>
            <person name="Diaz R."/>
            <person name="Mora Y."/>
            <person name="Martinez-Batallar G."/>
            <person name="Salazar E."/>
            <person name="Vargas-Lagunas C."/>
            <person name="Encarnacion S."/>
            <person name="Girard L."/>
            <person name="Mora J."/>
        </authorList>
    </citation>
    <scope>NUCLEOTIDE SEQUENCE [LARGE SCALE GENOMIC DNA]</scope>
    <source>
        <strain evidence="2 3">CFNEI 73</strain>
    </source>
</reference>
<keyword evidence="1" id="KW-0812">Transmembrane</keyword>
<dbReference type="Proteomes" id="UP000182306">
    <property type="component" value="Chromosome"/>
</dbReference>
<organism evidence="2 3">
    <name type="scientific">Sinorhizobium americanum</name>
    <dbReference type="NCBI Taxonomy" id="194963"/>
    <lineage>
        <taxon>Bacteria</taxon>
        <taxon>Pseudomonadati</taxon>
        <taxon>Pseudomonadota</taxon>
        <taxon>Alphaproteobacteria</taxon>
        <taxon>Hyphomicrobiales</taxon>
        <taxon>Rhizobiaceae</taxon>
        <taxon>Sinorhizobium/Ensifer group</taxon>
        <taxon>Sinorhizobium</taxon>
    </lineage>
</organism>
<accession>A0A1L3LLZ1</accession>